<protein>
    <submittedName>
        <fullName evidence="4">Glucosaminidase domain-containing protein</fullName>
    </submittedName>
</protein>
<evidence type="ECO:0000313" key="4">
    <source>
        <dbReference type="EMBL" id="MCY6960190.1"/>
    </source>
</evidence>
<evidence type="ECO:0000256" key="1">
    <source>
        <dbReference type="ARBA" id="ARBA00022729"/>
    </source>
</evidence>
<evidence type="ECO:0000256" key="2">
    <source>
        <dbReference type="SAM" id="SignalP"/>
    </source>
</evidence>
<organism evidence="4 5">
    <name type="scientific">Clostridium brassicae</name>
    <dbReference type="NCBI Taxonomy" id="2999072"/>
    <lineage>
        <taxon>Bacteria</taxon>
        <taxon>Bacillati</taxon>
        <taxon>Bacillota</taxon>
        <taxon>Clostridia</taxon>
        <taxon>Eubacteriales</taxon>
        <taxon>Clostridiaceae</taxon>
        <taxon>Clostridium</taxon>
    </lineage>
</organism>
<evidence type="ECO:0000259" key="3">
    <source>
        <dbReference type="SMART" id="SM00047"/>
    </source>
</evidence>
<keyword evidence="5" id="KW-1185">Reference proteome</keyword>
<keyword evidence="1 2" id="KW-0732">Signal</keyword>
<reference evidence="4" key="1">
    <citation type="submission" date="2022-12" db="EMBL/GenBank/DDBJ databases">
        <title>Clostridium sp. nov., isolated from industrial wastewater.</title>
        <authorList>
            <person name="Jiayan W."/>
        </authorList>
    </citation>
    <scope>NUCLEOTIDE SEQUENCE</scope>
    <source>
        <strain evidence="4">ZC22-4</strain>
    </source>
</reference>
<dbReference type="Pfam" id="PF13205">
    <property type="entry name" value="Big_5"/>
    <property type="match status" value="1"/>
</dbReference>
<dbReference type="SMART" id="SM00047">
    <property type="entry name" value="LYZ2"/>
    <property type="match status" value="1"/>
</dbReference>
<name>A0ABT4DD01_9CLOT</name>
<comment type="caution">
    <text evidence="4">The sequence shown here is derived from an EMBL/GenBank/DDBJ whole genome shotgun (WGS) entry which is preliminary data.</text>
</comment>
<feature type="chain" id="PRO_5045996833" evidence="2">
    <location>
        <begin position="27"/>
        <end position="507"/>
    </location>
</feature>
<gene>
    <name evidence="4" type="ORF">OW729_16355</name>
</gene>
<dbReference type="RefSeq" id="WP_268062627.1">
    <property type="nucleotide sequence ID" value="NZ_JAPQFJ010000022.1"/>
</dbReference>
<dbReference type="Gene3D" id="1.10.530.10">
    <property type="match status" value="1"/>
</dbReference>
<proteinExistence type="predicted"/>
<dbReference type="InterPro" id="IPR032812">
    <property type="entry name" value="SbsA_Ig"/>
</dbReference>
<feature type="domain" description="Mannosyl-glycoprotein endo-beta-N-acetylglucosamidase-like" evidence="3">
    <location>
        <begin position="341"/>
        <end position="498"/>
    </location>
</feature>
<accession>A0ABT4DD01</accession>
<evidence type="ECO:0000313" key="5">
    <source>
        <dbReference type="Proteomes" id="UP001144612"/>
    </source>
</evidence>
<feature type="signal peptide" evidence="2">
    <location>
        <begin position="1"/>
        <end position="26"/>
    </location>
</feature>
<dbReference type="Proteomes" id="UP001144612">
    <property type="component" value="Unassembled WGS sequence"/>
</dbReference>
<sequence>MKGIKRLIKAMILTIILSTMSLTVFAEEFVDMPSKTEVSIIKPWTVNCSLDLDSSSVNSTNIIVKDSSGNVVKANVLPGDNSKSIIVCPPTGGYTPNKNYTLTLSTNVKSSLGKKLTKAVRMSFTTSIKYEDCTSYSSLPVLKDIKFNNSPIMMNQKIDFNVYGSYSGQVQYRIFDFRYPNDTYDNANKYPNNTYNELTTGYTSAKDGNTVYPVSLTSGLESGKHKIVVYVKRANKQGKYKDGNTDYDNYYSTYFKVLDSNIIKDKKSNETVIYKEYSKSLDDATKEQVDGAPIYSDNGWNTPSTNLIKYYMNGNNFLDNYDKYMFLSLNYMEVSVEDLNNMLKGKGILVGTGAAFLQAAKDSNINPIYLVSHALLETGNGTSALAKGILVSSVDGKPVTPKVVYNMFGVHAFDSNPNKYGSEYAYSQGWFSVDAAIKGGAKFISSGYINSTKYMQNNLYKMKWNISVTWHQYATDIGWARKQIANIKTLIESCKSAKPVYEIPKFK</sequence>
<dbReference type="Pfam" id="PF01832">
    <property type="entry name" value="Glucosaminidase"/>
    <property type="match status" value="1"/>
</dbReference>
<dbReference type="EMBL" id="JAPQFJ010000022">
    <property type="protein sequence ID" value="MCY6960190.1"/>
    <property type="molecule type" value="Genomic_DNA"/>
</dbReference>
<dbReference type="InterPro" id="IPR002901">
    <property type="entry name" value="MGlyc_endo_b_GlcNAc-like_dom"/>
</dbReference>